<dbReference type="PANTHER" id="PTHR43798">
    <property type="entry name" value="MONOACYLGLYCEROL LIPASE"/>
    <property type="match status" value="1"/>
</dbReference>
<organism evidence="3">
    <name type="scientific">Chelativorans sp. (strain BNC1)</name>
    <dbReference type="NCBI Taxonomy" id="266779"/>
    <lineage>
        <taxon>Bacteria</taxon>
        <taxon>Pseudomonadati</taxon>
        <taxon>Pseudomonadota</taxon>
        <taxon>Alphaproteobacteria</taxon>
        <taxon>Hyphomicrobiales</taxon>
        <taxon>Phyllobacteriaceae</taxon>
        <taxon>Chelativorans</taxon>
    </lineage>
</organism>
<dbReference type="InterPro" id="IPR050266">
    <property type="entry name" value="AB_hydrolase_sf"/>
</dbReference>
<dbReference type="AlphaFoldDB" id="Q11K55"/>
<dbReference type="PANTHER" id="PTHR43798:SF31">
    <property type="entry name" value="AB HYDROLASE SUPERFAMILY PROTEIN YCLE"/>
    <property type="match status" value="1"/>
</dbReference>
<dbReference type="ESTHER" id="messb-q11k55">
    <property type="family name" value="6_AlphaBeta_hydrolase"/>
</dbReference>
<keyword evidence="1 3" id="KW-0378">Hydrolase</keyword>
<dbReference type="PRINTS" id="PR00111">
    <property type="entry name" value="ABHYDROLASE"/>
</dbReference>
<name>Q11K55_CHESB</name>
<sequence>MMIMRQTLTNGIEWRERAGGGDVLVCLHGIGSTASTFDGLIGYLPADLRVICWNAPGYGESAPLAADWPLAADYAMALLSLCEALELKRVHILGHSLGTLMGAAFAAGHPERVASLTLAACAQGRATPRGGTLSEKDAQRLDDLERDGAEAFAAARAPRLIHAPERNPDLVAAVRQDMAKVTMPGYGQAVRMLASGDLAADCRRVRSRTSVIVGTGDVVTPPDQSRAAFDALDEAVRGDYALVPHAGHAIHRQAPAALAATIVSTMRSALPLAGTIQLGDVR</sequence>
<accession>Q11K55</accession>
<protein>
    <submittedName>
        <fullName evidence="3">Alpha/beta hydrolase fold protein</fullName>
    </submittedName>
</protein>
<dbReference type="InterPro" id="IPR000073">
    <property type="entry name" value="AB_hydrolase_1"/>
</dbReference>
<dbReference type="OrthoDB" id="9804723at2"/>
<evidence type="ECO:0000259" key="2">
    <source>
        <dbReference type="Pfam" id="PF00561"/>
    </source>
</evidence>
<dbReference type="GO" id="GO:0016020">
    <property type="term" value="C:membrane"/>
    <property type="evidence" value="ECO:0007669"/>
    <property type="project" value="TreeGrafter"/>
</dbReference>
<evidence type="ECO:0000256" key="1">
    <source>
        <dbReference type="ARBA" id="ARBA00022801"/>
    </source>
</evidence>
<dbReference type="eggNOG" id="COG2267">
    <property type="taxonomic scope" value="Bacteria"/>
</dbReference>
<dbReference type="Gene3D" id="3.40.50.1820">
    <property type="entry name" value="alpha/beta hydrolase"/>
    <property type="match status" value="1"/>
</dbReference>
<feature type="domain" description="AB hydrolase-1" evidence="2">
    <location>
        <begin position="23"/>
        <end position="251"/>
    </location>
</feature>
<dbReference type="HOGENOM" id="CLU_020336_50_2_5"/>
<dbReference type="KEGG" id="mes:Meso_0820"/>
<proteinExistence type="predicted"/>
<dbReference type="STRING" id="266779.Meso_0820"/>
<gene>
    <name evidence="3" type="ordered locus">Meso_0820</name>
</gene>
<dbReference type="Pfam" id="PF00561">
    <property type="entry name" value="Abhydrolase_1"/>
    <property type="match status" value="1"/>
</dbReference>
<dbReference type="EMBL" id="CP000390">
    <property type="protein sequence ID" value="ABG62220.1"/>
    <property type="molecule type" value="Genomic_DNA"/>
</dbReference>
<dbReference type="InterPro" id="IPR029058">
    <property type="entry name" value="AB_hydrolase_fold"/>
</dbReference>
<evidence type="ECO:0000313" key="3">
    <source>
        <dbReference type="EMBL" id="ABG62220.1"/>
    </source>
</evidence>
<dbReference type="GO" id="GO:0016787">
    <property type="term" value="F:hydrolase activity"/>
    <property type="evidence" value="ECO:0007669"/>
    <property type="project" value="UniProtKB-KW"/>
</dbReference>
<reference evidence="3" key="1">
    <citation type="submission" date="2006-06" db="EMBL/GenBank/DDBJ databases">
        <title>Complete sequence of chromosome of Chelativorans sp. BNC1.</title>
        <authorList>
            <consortium name="US DOE Joint Genome Institute"/>
            <person name="Copeland A."/>
            <person name="Lucas S."/>
            <person name="Lapidus A."/>
            <person name="Barry K."/>
            <person name="Detter J.C."/>
            <person name="Glavina del Rio T."/>
            <person name="Hammon N."/>
            <person name="Israni S."/>
            <person name="Dalin E."/>
            <person name="Tice H."/>
            <person name="Pitluck S."/>
            <person name="Chertkov O."/>
            <person name="Brettin T."/>
            <person name="Bruce D."/>
            <person name="Han C."/>
            <person name="Tapia R."/>
            <person name="Gilna P."/>
            <person name="Schmutz J."/>
            <person name="Larimer F."/>
            <person name="Land M."/>
            <person name="Hauser L."/>
            <person name="Kyrpides N."/>
            <person name="Mikhailova N."/>
            <person name="Richardson P."/>
        </authorList>
    </citation>
    <scope>NUCLEOTIDE SEQUENCE</scope>
    <source>
        <strain evidence="3">BNC1</strain>
    </source>
</reference>
<dbReference type="SUPFAM" id="SSF53474">
    <property type="entry name" value="alpha/beta-Hydrolases"/>
    <property type="match status" value="1"/>
</dbReference>